<sequence length="42" mass="4430">MPLNACPASQHGMVSGISSVKECPRLFSAMLSLNTCLIGVEH</sequence>
<reference evidence="1" key="1">
    <citation type="submission" date="2014-11" db="EMBL/GenBank/DDBJ databases">
        <authorList>
            <person name="Amaro Gonzalez C."/>
        </authorList>
    </citation>
    <scope>NUCLEOTIDE SEQUENCE</scope>
</reference>
<dbReference type="AlphaFoldDB" id="A0A0E9UL77"/>
<accession>A0A0E9UL77</accession>
<dbReference type="EMBL" id="GBXM01041978">
    <property type="protein sequence ID" value="JAH66599.1"/>
    <property type="molecule type" value="Transcribed_RNA"/>
</dbReference>
<reference evidence="1" key="2">
    <citation type="journal article" date="2015" name="Fish Shellfish Immunol.">
        <title>Early steps in the European eel (Anguilla anguilla)-Vibrio vulnificus interaction in the gills: Role of the RtxA13 toxin.</title>
        <authorList>
            <person name="Callol A."/>
            <person name="Pajuelo D."/>
            <person name="Ebbesson L."/>
            <person name="Teles M."/>
            <person name="MacKenzie S."/>
            <person name="Amaro C."/>
        </authorList>
    </citation>
    <scope>NUCLEOTIDE SEQUENCE</scope>
</reference>
<name>A0A0E9UL77_ANGAN</name>
<proteinExistence type="predicted"/>
<organism evidence="1">
    <name type="scientific">Anguilla anguilla</name>
    <name type="common">European freshwater eel</name>
    <name type="synonym">Muraena anguilla</name>
    <dbReference type="NCBI Taxonomy" id="7936"/>
    <lineage>
        <taxon>Eukaryota</taxon>
        <taxon>Metazoa</taxon>
        <taxon>Chordata</taxon>
        <taxon>Craniata</taxon>
        <taxon>Vertebrata</taxon>
        <taxon>Euteleostomi</taxon>
        <taxon>Actinopterygii</taxon>
        <taxon>Neopterygii</taxon>
        <taxon>Teleostei</taxon>
        <taxon>Anguilliformes</taxon>
        <taxon>Anguillidae</taxon>
        <taxon>Anguilla</taxon>
    </lineage>
</organism>
<evidence type="ECO:0000313" key="1">
    <source>
        <dbReference type="EMBL" id="JAH66599.1"/>
    </source>
</evidence>
<protein>
    <submittedName>
        <fullName evidence="1">Uncharacterized protein</fullName>
    </submittedName>
</protein>